<dbReference type="InterPro" id="IPR039968">
    <property type="entry name" value="BcerS-like"/>
</dbReference>
<feature type="domain" description="N-acetyltransferase" evidence="1">
    <location>
        <begin position="6"/>
        <end position="190"/>
    </location>
</feature>
<protein>
    <recommendedName>
        <fullName evidence="1">N-acetyltransferase domain-containing protein</fullName>
    </recommendedName>
</protein>
<dbReference type="PANTHER" id="PTHR41368:SF1">
    <property type="entry name" value="PROTEIN YGHO"/>
    <property type="match status" value="1"/>
</dbReference>
<evidence type="ECO:0000259" key="1">
    <source>
        <dbReference type="PROSITE" id="PS51186"/>
    </source>
</evidence>
<dbReference type="OrthoDB" id="9806005at2"/>
<dbReference type="GO" id="GO:0016747">
    <property type="term" value="F:acyltransferase activity, transferring groups other than amino-acyl groups"/>
    <property type="evidence" value="ECO:0007669"/>
    <property type="project" value="InterPro"/>
</dbReference>
<dbReference type="InterPro" id="IPR016181">
    <property type="entry name" value="Acyl_CoA_acyltransferase"/>
</dbReference>
<dbReference type="PATRIC" id="fig|645517.4.peg.2482"/>
<evidence type="ECO:0000313" key="3">
    <source>
        <dbReference type="Proteomes" id="UP000092698"/>
    </source>
</evidence>
<dbReference type="RefSeq" id="WP_067789388.1">
    <property type="nucleotide sequence ID" value="NZ_CP016545.1"/>
</dbReference>
<dbReference type="Gene3D" id="3.40.630.30">
    <property type="match status" value="1"/>
</dbReference>
<gene>
    <name evidence="2" type="ORF">A6F65_02498</name>
</gene>
<accession>A0A1C7DBI2</accession>
<proteinExistence type="predicted"/>
<evidence type="ECO:0000313" key="2">
    <source>
        <dbReference type="EMBL" id="ANU08777.1"/>
    </source>
</evidence>
<dbReference type="Proteomes" id="UP000092698">
    <property type="component" value="Chromosome"/>
</dbReference>
<dbReference type="PROSITE" id="PS51186">
    <property type="entry name" value="GNAT"/>
    <property type="match status" value="1"/>
</dbReference>
<dbReference type="STRING" id="645517.A6F65_02498"/>
<dbReference type="Pfam" id="PF00583">
    <property type="entry name" value="Acetyltransf_1"/>
    <property type="match status" value="1"/>
</dbReference>
<reference evidence="2 3" key="1">
    <citation type="submission" date="2016-07" db="EMBL/GenBank/DDBJ databases">
        <title>Complete genome sequence of Altererythrobacter namhicola JCM 16345T, containing esterase-encoding genes.</title>
        <authorList>
            <person name="Cheng H."/>
            <person name="Wu Y.-H."/>
            <person name="Jian S.-L."/>
            <person name="Huo Y.-Y."/>
            <person name="Wang C.-S."/>
            <person name="Xu X.-W."/>
        </authorList>
    </citation>
    <scope>NUCLEOTIDE SEQUENCE [LARGE SCALE GENOMIC DNA]</scope>
    <source>
        <strain evidence="2 3">JCM 16345</strain>
    </source>
</reference>
<dbReference type="PANTHER" id="PTHR41368">
    <property type="entry name" value="PROTEIN YGHO"/>
    <property type="match status" value="1"/>
</dbReference>
<dbReference type="KEGG" id="anh:A6F65_02498"/>
<name>A0A1C7DBI2_9SPHN</name>
<dbReference type="SUPFAM" id="SSF55729">
    <property type="entry name" value="Acyl-CoA N-acyltransferases (Nat)"/>
    <property type="match status" value="1"/>
</dbReference>
<dbReference type="AlphaFoldDB" id="A0A1C7DBI2"/>
<dbReference type="EMBL" id="CP016545">
    <property type="protein sequence ID" value="ANU08777.1"/>
    <property type="molecule type" value="Genomic_DNA"/>
</dbReference>
<organism evidence="2 3">
    <name type="scientific">Paraurantiacibacter namhicola</name>
    <dbReference type="NCBI Taxonomy" id="645517"/>
    <lineage>
        <taxon>Bacteria</taxon>
        <taxon>Pseudomonadati</taxon>
        <taxon>Pseudomonadota</taxon>
        <taxon>Alphaproteobacteria</taxon>
        <taxon>Sphingomonadales</taxon>
        <taxon>Erythrobacteraceae</taxon>
        <taxon>Paraurantiacibacter</taxon>
    </lineage>
</organism>
<keyword evidence="3" id="KW-1185">Reference proteome</keyword>
<dbReference type="InterPro" id="IPR000182">
    <property type="entry name" value="GNAT_dom"/>
</dbReference>
<sequence>MSDTEIEIVAVPGKATLDEFIDVSYRLNADDPNWVPPLRSEARELLTPGKNPFHDHARLQYFLARRGGRAVGRISAHIDEFALAQPPEQGMGPGTGNWGLLEAEDEGIAKALIAKAEDWLRERGMTRVLAPISLSVWEEPGLLVQGHDHPPTVMMGHDRSQYQPWIEGTGYEKAKSLFTYELDITKKFPPIVQRIIASGERNERITIRPIDMANYQRDTAIVIDILNEAWSKNWGFVPFSEREKAYAAKKQKPLIRPDLNMIAELDGEPVAFMMTIPDLNEKLIGMRGKLFPFNWAKLLWWLRKPQVRTMRVPLMGVKKRLQNSRMASQLAFMMIEQIRQNSVANYGATRGEIGWILDDNKGMIAIADTLQTQVNREYVIYERSL</sequence>
<dbReference type="CDD" id="cd04301">
    <property type="entry name" value="NAT_SF"/>
    <property type="match status" value="1"/>
</dbReference>